<evidence type="ECO:0000313" key="2">
    <source>
        <dbReference type="Proteomes" id="UP001196413"/>
    </source>
</evidence>
<evidence type="ECO:0000313" key="1">
    <source>
        <dbReference type="EMBL" id="KAJ1347534.1"/>
    </source>
</evidence>
<accession>A0AAD5MNU3</accession>
<comment type="caution">
    <text evidence="1">The sequence shown here is derived from an EMBL/GenBank/DDBJ whole genome shotgun (WGS) entry which is preliminary data.</text>
</comment>
<protein>
    <submittedName>
        <fullName evidence="1">Uncharacterized protein</fullName>
    </submittedName>
</protein>
<dbReference type="Proteomes" id="UP001196413">
    <property type="component" value="Unassembled WGS sequence"/>
</dbReference>
<dbReference type="AlphaFoldDB" id="A0AAD5MNU3"/>
<gene>
    <name evidence="1" type="ORF">KIN20_002611</name>
</gene>
<reference evidence="1" key="1">
    <citation type="submission" date="2021-06" db="EMBL/GenBank/DDBJ databases">
        <title>Parelaphostrongylus tenuis whole genome reference sequence.</title>
        <authorList>
            <person name="Garwood T.J."/>
            <person name="Larsen P.A."/>
            <person name="Fountain-Jones N.M."/>
            <person name="Garbe J.R."/>
            <person name="Macchietto M.G."/>
            <person name="Kania S.A."/>
            <person name="Gerhold R.W."/>
            <person name="Richards J.E."/>
            <person name="Wolf T.M."/>
        </authorList>
    </citation>
    <scope>NUCLEOTIDE SEQUENCE</scope>
    <source>
        <strain evidence="1">MNPRO001-30</strain>
        <tissue evidence="1">Meninges</tissue>
    </source>
</reference>
<name>A0AAD5MNU3_PARTN</name>
<sequence length="117" mass="13880">MAESRTRSSVLQWVTMKVVKKVICSSLWNFENSFIMPIVSVEFKRQNKSDCQQFNSKLVRFSFEFAVVNAPRGANRRPSLLRNVGRAVMFPGRCTEIRSSRKSYFRERERNLWLFYD</sequence>
<organism evidence="1 2">
    <name type="scientific">Parelaphostrongylus tenuis</name>
    <name type="common">Meningeal worm</name>
    <dbReference type="NCBI Taxonomy" id="148309"/>
    <lineage>
        <taxon>Eukaryota</taxon>
        <taxon>Metazoa</taxon>
        <taxon>Ecdysozoa</taxon>
        <taxon>Nematoda</taxon>
        <taxon>Chromadorea</taxon>
        <taxon>Rhabditida</taxon>
        <taxon>Rhabditina</taxon>
        <taxon>Rhabditomorpha</taxon>
        <taxon>Strongyloidea</taxon>
        <taxon>Metastrongylidae</taxon>
        <taxon>Parelaphostrongylus</taxon>
    </lineage>
</organism>
<proteinExistence type="predicted"/>
<dbReference type="EMBL" id="JAHQIW010000330">
    <property type="protein sequence ID" value="KAJ1347534.1"/>
    <property type="molecule type" value="Genomic_DNA"/>
</dbReference>
<keyword evidence="2" id="KW-1185">Reference proteome</keyword>